<comment type="pathway">
    <text evidence="1">Protein modification; protein ubiquitination.</text>
</comment>
<dbReference type="Proteomes" id="UP000008810">
    <property type="component" value="Chromosome 3"/>
</dbReference>
<proteinExistence type="inferred from homology"/>
<evidence type="ECO:0000313" key="6">
    <source>
        <dbReference type="Proteomes" id="UP000008810"/>
    </source>
</evidence>
<dbReference type="InterPro" id="IPR008974">
    <property type="entry name" value="TRAF-like"/>
</dbReference>
<dbReference type="PANTHER" id="PTHR26379:SF446">
    <property type="entry name" value="BTB_POZ AND MATH DOMAIN-CONTAINING PROTEIN 1"/>
    <property type="match status" value="1"/>
</dbReference>
<evidence type="ECO:0000313" key="5">
    <source>
        <dbReference type="EnsemblPlants" id="PNT68457"/>
    </source>
</evidence>
<dbReference type="CDD" id="cd00121">
    <property type="entry name" value="MATH"/>
    <property type="match status" value="1"/>
</dbReference>
<evidence type="ECO:0000256" key="2">
    <source>
        <dbReference type="ARBA" id="ARBA00010846"/>
    </source>
</evidence>
<dbReference type="Gramene" id="PNT68457">
    <property type="protein sequence ID" value="PNT68457"/>
    <property type="gene ID" value="BRADI_3g40773v3"/>
</dbReference>
<dbReference type="PANTHER" id="PTHR26379">
    <property type="entry name" value="BTB/POZ AND MATH DOMAIN-CONTAINING PROTEIN 1"/>
    <property type="match status" value="1"/>
</dbReference>
<dbReference type="Pfam" id="PF00651">
    <property type="entry name" value="BTB"/>
    <property type="match status" value="1"/>
</dbReference>
<name>A0A2K2D2E1_BRADI</name>
<dbReference type="SUPFAM" id="SSF54695">
    <property type="entry name" value="POZ domain"/>
    <property type="match status" value="1"/>
</dbReference>
<dbReference type="InterPro" id="IPR000210">
    <property type="entry name" value="BTB/POZ_dom"/>
</dbReference>
<dbReference type="SUPFAM" id="SSF49599">
    <property type="entry name" value="TRAF domain-like"/>
    <property type="match status" value="1"/>
</dbReference>
<evidence type="ECO:0000313" key="4">
    <source>
        <dbReference type="EMBL" id="PNT68457.1"/>
    </source>
</evidence>
<reference evidence="4 5" key="1">
    <citation type="journal article" date="2010" name="Nature">
        <title>Genome sequencing and analysis of the model grass Brachypodium distachyon.</title>
        <authorList>
            <consortium name="International Brachypodium Initiative"/>
        </authorList>
    </citation>
    <scope>NUCLEOTIDE SEQUENCE [LARGE SCALE GENOMIC DNA]</scope>
    <source>
        <strain evidence="4 5">Bd21</strain>
    </source>
</reference>
<dbReference type="EnsemblPlants" id="PNT68457">
    <property type="protein sequence ID" value="PNT68457"/>
    <property type="gene ID" value="BRADI_3g40773v3"/>
</dbReference>
<dbReference type="InterPro" id="IPR011333">
    <property type="entry name" value="SKP1/BTB/POZ_sf"/>
</dbReference>
<comment type="similarity">
    <text evidence="2">Belongs to the Tdpoz family.</text>
</comment>
<keyword evidence="6" id="KW-1185">Reference proteome</keyword>
<protein>
    <recommendedName>
        <fullName evidence="3">BTB domain-containing protein</fullName>
    </recommendedName>
</protein>
<dbReference type="InterPro" id="IPR045005">
    <property type="entry name" value="BPM1-6"/>
</dbReference>
<dbReference type="Gene3D" id="3.30.710.10">
    <property type="entry name" value="Potassium Channel Kv1.1, Chain A"/>
    <property type="match status" value="1"/>
</dbReference>
<dbReference type="InterPro" id="IPR002083">
    <property type="entry name" value="MATH/TRAF_dom"/>
</dbReference>
<gene>
    <name evidence="4" type="ORF">BRADI_3g40773v3</name>
</gene>
<dbReference type="EMBL" id="CM000882">
    <property type="protein sequence ID" value="PNT68457.1"/>
    <property type="molecule type" value="Genomic_DNA"/>
</dbReference>
<dbReference type="Gene3D" id="1.25.40.420">
    <property type="match status" value="1"/>
</dbReference>
<dbReference type="Pfam" id="PF24570">
    <property type="entry name" value="BACK_BPM_SPOP"/>
    <property type="match status" value="1"/>
</dbReference>
<dbReference type="AlphaFoldDB" id="A0A2K2D2E1"/>
<dbReference type="SMART" id="SM00225">
    <property type="entry name" value="BTB"/>
    <property type="match status" value="1"/>
</dbReference>
<dbReference type="PROSITE" id="PS50097">
    <property type="entry name" value="BTB"/>
    <property type="match status" value="1"/>
</dbReference>
<dbReference type="GO" id="GO:0016567">
    <property type="term" value="P:protein ubiquitination"/>
    <property type="evidence" value="ECO:0007669"/>
    <property type="project" value="InterPro"/>
</dbReference>
<evidence type="ECO:0000259" key="3">
    <source>
        <dbReference type="PROSITE" id="PS50097"/>
    </source>
</evidence>
<sequence length="319" mass="35380">MAASGFLKFKVDYEKNKDLPPGDGIPSDIVSAGGHIWRIECYPLFLKHMGKSREVQGIFKAFLLDKNGVLSTTATRRMDVFRLAACGNYGWCSFVTRTVLEKDYVVAGHITFVCAILVVTERPIPVPPSDIGIHLGGMLDRSEGTDVSFNIDGETFPAHRAVLGARSLVFRAELFGSMAEAQMASIKLHDIAAATFKIMLRFMYTDALPGEDELGDSPIEMLQDLLAVADRYALDRLKLMCAQKLWDNLSVDTVATTLVCAETCNCPELKNMCFDFFALEKNFKEAVFTDGFALLLQKFLGITAELKIRLRLRANYHGA</sequence>
<dbReference type="FunCoup" id="A0A2K2D2E1">
    <property type="interactions" value="12"/>
</dbReference>
<accession>A0A2K2D2E1</accession>
<feature type="domain" description="BTB" evidence="3">
    <location>
        <begin position="145"/>
        <end position="212"/>
    </location>
</feature>
<reference evidence="5" key="3">
    <citation type="submission" date="2018-08" db="UniProtKB">
        <authorList>
            <consortium name="EnsemblPlants"/>
        </authorList>
    </citation>
    <scope>IDENTIFICATION</scope>
    <source>
        <strain evidence="5">cv. Bd21</strain>
    </source>
</reference>
<dbReference type="InParanoid" id="A0A2K2D2E1"/>
<organism evidence="4">
    <name type="scientific">Brachypodium distachyon</name>
    <name type="common">Purple false brome</name>
    <name type="synonym">Trachynia distachya</name>
    <dbReference type="NCBI Taxonomy" id="15368"/>
    <lineage>
        <taxon>Eukaryota</taxon>
        <taxon>Viridiplantae</taxon>
        <taxon>Streptophyta</taxon>
        <taxon>Embryophyta</taxon>
        <taxon>Tracheophyta</taxon>
        <taxon>Spermatophyta</taxon>
        <taxon>Magnoliopsida</taxon>
        <taxon>Liliopsida</taxon>
        <taxon>Poales</taxon>
        <taxon>Poaceae</taxon>
        <taxon>BOP clade</taxon>
        <taxon>Pooideae</taxon>
        <taxon>Stipodae</taxon>
        <taxon>Brachypodieae</taxon>
        <taxon>Brachypodium</taxon>
    </lineage>
</organism>
<dbReference type="InterPro" id="IPR056423">
    <property type="entry name" value="BACK_BPM_SPOP"/>
</dbReference>
<reference evidence="4" key="2">
    <citation type="submission" date="2017-06" db="EMBL/GenBank/DDBJ databases">
        <title>WGS assembly of Brachypodium distachyon.</title>
        <authorList>
            <consortium name="The International Brachypodium Initiative"/>
            <person name="Lucas S."/>
            <person name="Harmon-Smith M."/>
            <person name="Lail K."/>
            <person name="Tice H."/>
            <person name="Grimwood J."/>
            <person name="Bruce D."/>
            <person name="Barry K."/>
            <person name="Shu S."/>
            <person name="Lindquist E."/>
            <person name="Wang M."/>
            <person name="Pitluck S."/>
            <person name="Vogel J.P."/>
            <person name="Garvin D.F."/>
            <person name="Mockler T.C."/>
            <person name="Schmutz J."/>
            <person name="Rokhsar D."/>
            <person name="Bevan M.W."/>
        </authorList>
    </citation>
    <scope>NUCLEOTIDE SEQUENCE</scope>
    <source>
        <strain evidence="4">Bd21</strain>
    </source>
</reference>
<dbReference type="OrthoDB" id="6359816at2759"/>
<evidence type="ECO:0000256" key="1">
    <source>
        <dbReference type="ARBA" id="ARBA00004906"/>
    </source>
</evidence>
<dbReference type="Gene3D" id="2.60.210.10">
    <property type="entry name" value="Apoptosis, Tumor Necrosis Factor Receptor Associated Protein 2, Chain A"/>
    <property type="match status" value="1"/>
</dbReference>